<dbReference type="EMBL" id="GU071098">
    <property type="protein sequence ID" value="ADO98305.1"/>
    <property type="molecule type" value="Genomic_DNA"/>
</dbReference>
<gene>
    <name evidence="1" type="ORF">SSSM7_240</name>
</gene>
<organism evidence="1 2">
    <name type="scientific">Synechococcus phage S-SSM7</name>
    <dbReference type="NCBI Taxonomy" id="445686"/>
    <lineage>
        <taxon>Viruses</taxon>
        <taxon>Duplodnaviria</taxon>
        <taxon>Heunggongvirae</taxon>
        <taxon>Uroviricota</taxon>
        <taxon>Caudoviricetes</taxon>
        <taxon>Pantevenvirales</taxon>
        <taxon>Kyanoviridae</taxon>
        <taxon>Lipsvirus</taxon>
        <taxon>Lipsvirus ssm7</taxon>
    </lineage>
</organism>
<evidence type="ECO:0000313" key="2">
    <source>
        <dbReference type="Proteomes" id="UP000006527"/>
    </source>
</evidence>
<keyword evidence="2" id="KW-1185">Reference proteome</keyword>
<reference evidence="1 2" key="1">
    <citation type="journal article" date="2010" name="Environ. Microbiol.">
        <title>Genomic analysis of oceanic cyanobacterial myoviruses compared with T4-like myoviruses from diverse hosts and environments.</title>
        <authorList>
            <person name="Sullivan M.B."/>
            <person name="Huang K.H."/>
            <person name="Ignacio-Espinoza J.C."/>
            <person name="Berlin A.M."/>
            <person name="Kelly L."/>
            <person name="Weigele P.R."/>
            <person name="DeFrancesco A.S."/>
            <person name="Kern S.E."/>
            <person name="Thompson L.R."/>
            <person name="Young S."/>
            <person name="Yandava C."/>
            <person name="Fu R."/>
            <person name="Krastins B."/>
            <person name="Chase M."/>
            <person name="Sarracino D."/>
            <person name="Osburne M.S."/>
            <person name="Henn M.R."/>
            <person name="Chisholm S.W."/>
        </authorList>
    </citation>
    <scope>NUCLEOTIDE SEQUENCE [LARGE SCALE GENOMIC DNA]</scope>
    <source>
        <strain evidence="1">8109-3</strain>
    </source>
</reference>
<dbReference type="Proteomes" id="UP000006527">
    <property type="component" value="Segment"/>
</dbReference>
<evidence type="ECO:0000313" key="1">
    <source>
        <dbReference type="EMBL" id="ADO98305.1"/>
    </source>
</evidence>
<proteinExistence type="predicted"/>
<accession>E3SLF7</accession>
<sequence length="55" mass="6908">MLDPSFQSDLHQFTKEYEEEKRTKDYIIDRLHDLYEEGNYEEAIAFYDEWREEIE</sequence>
<dbReference type="KEGG" id="vg:10328808"/>
<name>E3SLF7_9CAUD</name>
<dbReference type="RefSeq" id="YP_004324292.1">
    <property type="nucleotide sequence ID" value="NC_015287.1"/>
</dbReference>
<protein>
    <submittedName>
        <fullName evidence="1">Uncharacterized protein</fullName>
    </submittedName>
</protein>
<dbReference type="GeneID" id="10328808"/>